<dbReference type="InterPro" id="IPR034466">
    <property type="entry name" value="Methyltransferase_Class_B"/>
</dbReference>
<dbReference type="Gene3D" id="3.80.30.20">
    <property type="entry name" value="tm_1862 like domain"/>
    <property type="match status" value="1"/>
</dbReference>
<dbReference type="InterPro" id="IPR007197">
    <property type="entry name" value="rSAM"/>
</dbReference>
<dbReference type="EMBL" id="PKTG01000098">
    <property type="protein sequence ID" value="PLX16976.1"/>
    <property type="molecule type" value="Genomic_DNA"/>
</dbReference>
<dbReference type="SFLD" id="SFLDG01123">
    <property type="entry name" value="methyltransferase_(Class_B)"/>
    <property type="match status" value="1"/>
</dbReference>
<dbReference type="SFLD" id="SFLDG01082">
    <property type="entry name" value="B12-binding_domain_containing"/>
    <property type="match status" value="1"/>
</dbReference>
<dbReference type="Gene3D" id="3.40.50.280">
    <property type="entry name" value="Cobalamin-binding domain"/>
    <property type="match status" value="1"/>
</dbReference>
<feature type="domain" description="Radical SAM core" evidence="7">
    <location>
        <begin position="195"/>
        <end position="423"/>
    </location>
</feature>
<sequence length="466" mass="54801">MESKEKKLFFIRIHGDIPYNVVIPPMGLLYIIPPVKEYFPEYKIRLFDTALPEQPLKNLIRELDYFDPDILLFSFNYYEKDLFLKITKEIKQKFPKKIIVAGGPGITCSPMEIANKSSLDYFILGEGEKRLVNLLSHIDDNSIKLMDGCGKKIDGKIIFTERIAVLEDLDKWGIPAWDMIDLKRFSKLPNMNSMLKRSPYATIMTSRGCPFNCPFCSSFMRSRFRTRSIKNVIKEIKFLYSNGVREFHFLDDTFNVPEDRAIKLLKAISTLDLDIAISFQGIRIEYVSKELVNALKDAGCYKVEFGVQHIDPQITKYINRDISNNELLQKHELLKKAGFITNAHFIFGFPGETRKKALKNLRFAIRLDATYTTFFRLTPFPGTEYENMITDLTELPSTNLNYYNKDPRLNLSEMTNKELVRFQRFAYRRFHYRPIKMIKTFFKLPKTIYFWKHLVQEFFSHLKDKR</sequence>
<accession>A0A2N5ZE79</accession>
<keyword evidence="3" id="KW-0479">Metal-binding</keyword>
<feature type="domain" description="B12-binding" evidence="6">
    <location>
        <begin position="5"/>
        <end position="145"/>
    </location>
</feature>
<dbReference type="InterPro" id="IPR058240">
    <property type="entry name" value="rSAM_sf"/>
</dbReference>
<dbReference type="CDD" id="cd01335">
    <property type="entry name" value="Radical_SAM"/>
    <property type="match status" value="1"/>
</dbReference>
<proteinExistence type="predicted"/>
<dbReference type="Pfam" id="PF04055">
    <property type="entry name" value="Radical_SAM"/>
    <property type="match status" value="1"/>
</dbReference>
<evidence type="ECO:0000256" key="4">
    <source>
        <dbReference type="ARBA" id="ARBA00023004"/>
    </source>
</evidence>
<gene>
    <name evidence="8" type="ORF">C0601_08690</name>
</gene>
<dbReference type="SUPFAM" id="SSF102114">
    <property type="entry name" value="Radical SAM enzymes"/>
    <property type="match status" value="1"/>
</dbReference>
<evidence type="ECO:0000256" key="5">
    <source>
        <dbReference type="ARBA" id="ARBA00023014"/>
    </source>
</evidence>
<comment type="cofactor">
    <cofactor evidence="1">
        <name>[4Fe-4S] cluster</name>
        <dbReference type="ChEBI" id="CHEBI:49883"/>
    </cofactor>
</comment>
<dbReference type="GO" id="GO:0031419">
    <property type="term" value="F:cobalamin binding"/>
    <property type="evidence" value="ECO:0007669"/>
    <property type="project" value="InterPro"/>
</dbReference>
<evidence type="ECO:0000259" key="6">
    <source>
        <dbReference type="PROSITE" id="PS51332"/>
    </source>
</evidence>
<keyword evidence="2" id="KW-0949">S-adenosyl-L-methionine</keyword>
<dbReference type="AlphaFoldDB" id="A0A2N5ZE79"/>
<dbReference type="PROSITE" id="PS51332">
    <property type="entry name" value="B12_BINDING"/>
    <property type="match status" value="1"/>
</dbReference>
<dbReference type="PANTHER" id="PTHR43409">
    <property type="entry name" value="ANAEROBIC MAGNESIUM-PROTOPORPHYRIN IX MONOMETHYL ESTER CYCLASE-RELATED"/>
    <property type="match status" value="1"/>
</dbReference>
<organism evidence="8 9">
    <name type="scientific">Muiribacterium halophilum</name>
    <dbReference type="NCBI Taxonomy" id="2053465"/>
    <lineage>
        <taxon>Bacteria</taxon>
        <taxon>Candidatus Muiribacteriota</taxon>
        <taxon>Candidatus Muiribacteriia</taxon>
        <taxon>Candidatus Muiribacteriales</taxon>
        <taxon>Candidatus Muiribacteriaceae</taxon>
        <taxon>Candidatus Muiribacterium</taxon>
    </lineage>
</organism>
<name>A0A2N5ZE79_MUIH1</name>
<evidence type="ECO:0000259" key="7">
    <source>
        <dbReference type="PROSITE" id="PS51918"/>
    </source>
</evidence>
<dbReference type="GO" id="GO:0003824">
    <property type="term" value="F:catalytic activity"/>
    <property type="evidence" value="ECO:0007669"/>
    <property type="project" value="InterPro"/>
</dbReference>
<evidence type="ECO:0000256" key="1">
    <source>
        <dbReference type="ARBA" id="ARBA00001966"/>
    </source>
</evidence>
<dbReference type="InterPro" id="IPR006638">
    <property type="entry name" value="Elp3/MiaA/NifB-like_rSAM"/>
</dbReference>
<dbReference type="InterPro" id="IPR023404">
    <property type="entry name" value="rSAM_horseshoe"/>
</dbReference>
<dbReference type="SMART" id="SM00729">
    <property type="entry name" value="Elp3"/>
    <property type="match status" value="1"/>
</dbReference>
<keyword evidence="4" id="KW-0408">Iron</keyword>
<protein>
    <submittedName>
        <fullName evidence="8">Uncharacterized protein</fullName>
    </submittedName>
</protein>
<evidence type="ECO:0000256" key="2">
    <source>
        <dbReference type="ARBA" id="ARBA00022691"/>
    </source>
</evidence>
<dbReference type="SFLD" id="SFLDS00029">
    <property type="entry name" value="Radical_SAM"/>
    <property type="match status" value="1"/>
</dbReference>
<dbReference type="Pfam" id="PF02310">
    <property type="entry name" value="B12-binding"/>
    <property type="match status" value="1"/>
</dbReference>
<evidence type="ECO:0000256" key="3">
    <source>
        <dbReference type="ARBA" id="ARBA00022723"/>
    </source>
</evidence>
<dbReference type="InterPro" id="IPR006158">
    <property type="entry name" value="Cobalamin-bd"/>
</dbReference>
<keyword evidence="5" id="KW-0411">Iron-sulfur</keyword>
<dbReference type="GO" id="GO:0046872">
    <property type="term" value="F:metal ion binding"/>
    <property type="evidence" value="ECO:0007669"/>
    <property type="project" value="UniProtKB-KW"/>
</dbReference>
<comment type="caution">
    <text evidence="8">The sequence shown here is derived from an EMBL/GenBank/DDBJ whole genome shotgun (WGS) entry which is preliminary data.</text>
</comment>
<dbReference type="GO" id="GO:0051539">
    <property type="term" value="F:4 iron, 4 sulfur cluster binding"/>
    <property type="evidence" value="ECO:0007669"/>
    <property type="project" value="UniProtKB-KW"/>
</dbReference>
<dbReference type="Proteomes" id="UP000234857">
    <property type="component" value="Unassembled WGS sequence"/>
</dbReference>
<dbReference type="PROSITE" id="PS51918">
    <property type="entry name" value="RADICAL_SAM"/>
    <property type="match status" value="1"/>
</dbReference>
<reference evidence="8 9" key="1">
    <citation type="submission" date="2017-11" db="EMBL/GenBank/DDBJ databases">
        <title>Genome-resolved metagenomics identifies genetic mobility, metabolic interactions, and unexpected diversity in perchlorate-reducing communities.</title>
        <authorList>
            <person name="Barnum T.P."/>
            <person name="Figueroa I.A."/>
            <person name="Carlstrom C.I."/>
            <person name="Lucas L.N."/>
            <person name="Engelbrektson A.L."/>
            <person name="Coates J.D."/>
        </authorList>
    </citation>
    <scope>NUCLEOTIDE SEQUENCE [LARGE SCALE GENOMIC DNA]</scope>
    <source>
        <strain evidence="8">BM706</strain>
    </source>
</reference>
<dbReference type="InterPro" id="IPR051198">
    <property type="entry name" value="BchE-like"/>
</dbReference>
<evidence type="ECO:0000313" key="9">
    <source>
        <dbReference type="Proteomes" id="UP000234857"/>
    </source>
</evidence>
<evidence type="ECO:0000313" key="8">
    <source>
        <dbReference type="EMBL" id="PLX16976.1"/>
    </source>
</evidence>